<comment type="caution">
    <text evidence="2">The sequence shown here is derived from an EMBL/GenBank/DDBJ whole genome shotgun (WGS) entry which is preliminary data.</text>
</comment>
<evidence type="ECO:0000313" key="2">
    <source>
        <dbReference type="EMBL" id="KAF7276113.1"/>
    </source>
</evidence>
<gene>
    <name evidence="2" type="ORF">GWI33_010910</name>
</gene>
<keyword evidence="1" id="KW-0472">Membrane</keyword>
<organism evidence="2 3">
    <name type="scientific">Rhynchophorus ferrugineus</name>
    <name type="common">Red palm weevil</name>
    <name type="synonym">Curculio ferrugineus</name>
    <dbReference type="NCBI Taxonomy" id="354439"/>
    <lineage>
        <taxon>Eukaryota</taxon>
        <taxon>Metazoa</taxon>
        <taxon>Ecdysozoa</taxon>
        <taxon>Arthropoda</taxon>
        <taxon>Hexapoda</taxon>
        <taxon>Insecta</taxon>
        <taxon>Pterygota</taxon>
        <taxon>Neoptera</taxon>
        <taxon>Endopterygota</taxon>
        <taxon>Coleoptera</taxon>
        <taxon>Polyphaga</taxon>
        <taxon>Cucujiformia</taxon>
        <taxon>Curculionidae</taxon>
        <taxon>Dryophthorinae</taxon>
        <taxon>Rhynchophorus</taxon>
    </lineage>
</organism>
<reference evidence="2" key="1">
    <citation type="submission" date="2020-08" db="EMBL/GenBank/DDBJ databases">
        <title>Genome sequencing and assembly of the red palm weevil Rhynchophorus ferrugineus.</title>
        <authorList>
            <person name="Dias G.B."/>
            <person name="Bergman C.M."/>
            <person name="Manee M."/>
        </authorList>
    </citation>
    <scope>NUCLEOTIDE SEQUENCE</scope>
    <source>
        <strain evidence="2">AA-2017</strain>
        <tissue evidence="2">Whole larva</tissue>
    </source>
</reference>
<evidence type="ECO:0000313" key="3">
    <source>
        <dbReference type="Proteomes" id="UP000625711"/>
    </source>
</evidence>
<proteinExistence type="predicted"/>
<sequence>MSVMRLHWYQMLFLFITYIVPMTLMSLCYTIMGKVLWGSRSIGEMTQRQLESIRSKRKVNGLKKFEHGWANSIELKEDYIEK</sequence>
<feature type="transmembrane region" description="Helical" evidence="1">
    <location>
        <begin position="12"/>
        <end position="32"/>
    </location>
</feature>
<dbReference type="Gene3D" id="1.20.1070.10">
    <property type="entry name" value="Rhodopsin 7-helix transmembrane proteins"/>
    <property type="match status" value="1"/>
</dbReference>
<dbReference type="OrthoDB" id="616263at2759"/>
<dbReference type="AlphaFoldDB" id="A0A834IDK5"/>
<evidence type="ECO:0000256" key="1">
    <source>
        <dbReference type="SAM" id="Phobius"/>
    </source>
</evidence>
<name>A0A834IDK5_RHYFE</name>
<dbReference type="Proteomes" id="UP000625711">
    <property type="component" value="Unassembled WGS sequence"/>
</dbReference>
<keyword evidence="3" id="KW-1185">Reference proteome</keyword>
<accession>A0A834IDK5</accession>
<dbReference type="EMBL" id="JAACXV010008390">
    <property type="protein sequence ID" value="KAF7276113.1"/>
    <property type="molecule type" value="Genomic_DNA"/>
</dbReference>
<keyword evidence="1" id="KW-0812">Transmembrane</keyword>
<keyword evidence="1" id="KW-1133">Transmembrane helix</keyword>
<protein>
    <submittedName>
        <fullName evidence="2">Uncharacterized protein</fullName>
    </submittedName>
</protein>